<evidence type="ECO:0000313" key="3">
    <source>
        <dbReference type="Proteomes" id="UP000438429"/>
    </source>
</evidence>
<sequence>MSSSAKKAVGRGPSTDSERELLNPQRHEEVQLLNQQRHEEVQLLNQQRHEEVLIQHQGLYEVTASLLRFMQRVQNRNS</sequence>
<evidence type="ECO:0000313" key="2">
    <source>
        <dbReference type="EMBL" id="KAF0042447.1"/>
    </source>
</evidence>
<proteinExistence type="predicted"/>
<gene>
    <name evidence="2" type="ORF">F2P81_005979</name>
</gene>
<feature type="region of interest" description="Disordered" evidence="1">
    <location>
        <begin position="1"/>
        <end position="26"/>
    </location>
</feature>
<dbReference type="EMBL" id="VEVO01000005">
    <property type="protein sequence ID" value="KAF0042447.1"/>
    <property type="molecule type" value="Genomic_DNA"/>
</dbReference>
<organism evidence="2 3">
    <name type="scientific">Scophthalmus maximus</name>
    <name type="common">Turbot</name>
    <name type="synonym">Psetta maxima</name>
    <dbReference type="NCBI Taxonomy" id="52904"/>
    <lineage>
        <taxon>Eukaryota</taxon>
        <taxon>Metazoa</taxon>
        <taxon>Chordata</taxon>
        <taxon>Craniata</taxon>
        <taxon>Vertebrata</taxon>
        <taxon>Euteleostomi</taxon>
        <taxon>Actinopterygii</taxon>
        <taxon>Neopterygii</taxon>
        <taxon>Teleostei</taxon>
        <taxon>Neoteleostei</taxon>
        <taxon>Acanthomorphata</taxon>
        <taxon>Carangaria</taxon>
        <taxon>Pleuronectiformes</taxon>
        <taxon>Pleuronectoidei</taxon>
        <taxon>Scophthalmidae</taxon>
        <taxon>Scophthalmus</taxon>
    </lineage>
</organism>
<feature type="compositionally biased region" description="Basic and acidic residues" evidence="1">
    <location>
        <begin position="16"/>
        <end position="26"/>
    </location>
</feature>
<protein>
    <submittedName>
        <fullName evidence="2">Uncharacterized protein</fullName>
    </submittedName>
</protein>
<name>A0A6A4T804_SCOMX</name>
<dbReference type="Proteomes" id="UP000438429">
    <property type="component" value="Unassembled WGS sequence"/>
</dbReference>
<evidence type="ECO:0000256" key="1">
    <source>
        <dbReference type="SAM" id="MobiDB-lite"/>
    </source>
</evidence>
<accession>A0A6A4T804</accession>
<comment type="caution">
    <text evidence="2">The sequence shown here is derived from an EMBL/GenBank/DDBJ whole genome shotgun (WGS) entry which is preliminary data.</text>
</comment>
<reference evidence="2 3" key="1">
    <citation type="submission" date="2019-06" db="EMBL/GenBank/DDBJ databases">
        <title>Draft genomes of female and male turbot (Scophthalmus maximus).</title>
        <authorList>
            <person name="Xu H."/>
            <person name="Xu X.-W."/>
            <person name="Shao C."/>
            <person name="Chen S."/>
        </authorList>
    </citation>
    <scope>NUCLEOTIDE SEQUENCE [LARGE SCALE GENOMIC DNA]</scope>
    <source>
        <strain evidence="2">Ysfricsl-2016a</strain>
        <tissue evidence="2">Blood</tissue>
    </source>
</reference>
<dbReference type="AlphaFoldDB" id="A0A6A4T804"/>